<reference evidence="1" key="1">
    <citation type="submission" date="2014-07" db="EMBL/GenBank/DDBJ databases">
        <authorList>
            <person name="Martin A.A"/>
            <person name="De Silva N."/>
        </authorList>
    </citation>
    <scope>NUCLEOTIDE SEQUENCE</scope>
</reference>
<evidence type="ECO:0000313" key="1">
    <source>
        <dbReference type="Proteomes" id="UP000035680"/>
    </source>
</evidence>
<dbReference type="WBParaSite" id="SVE_1035900.1">
    <property type="protein sequence ID" value="SVE_1035900.1"/>
    <property type="gene ID" value="SVE_1035900"/>
</dbReference>
<organism evidence="1 2">
    <name type="scientific">Strongyloides venezuelensis</name>
    <name type="common">Threadworm</name>
    <dbReference type="NCBI Taxonomy" id="75913"/>
    <lineage>
        <taxon>Eukaryota</taxon>
        <taxon>Metazoa</taxon>
        <taxon>Ecdysozoa</taxon>
        <taxon>Nematoda</taxon>
        <taxon>Chromadorea</taxon>
        <taxon>Rhabditida</taxon>
        <taxon>Tylenchina</taxon>
        <taxon>Panagrolaimomorpha</taxon>
        <taxon>Strongyloidoidea</taxon>
        <taxon>Strongyloididae</taxon>
        <taxon>Strongyloides</taxon>
    </lineage>
</organism>
<accession>A0A0K0FMY0</accession>
<dbReference type="Proteomes" id="UP000035680">
    <property type="component" value="Unassembled WGS sequence"/>
</dbReference>
<proteinExistence type="predicted"/>
<keyword evidence="1" id="KW-1185">Reference proteome</keyword>
<name>A0A0K0FMY0_STRVS</name>
<reference evidence="2" key="2">
    <citation type="submission" date="2015-08" db="UniProtKB">
        <authorList>
            <consortium name="WormBaseParasite"/>
        </authorList>
    </citation>
    <scope>IDENTIFICATION</scope>
</reference>
<evidence type="ECO:0000313" key="2">
    <source>
        <dbReference type="WBParaSite" id="SVE_1035900.1"/>
    </source>
</evidence>
<protein>
    <submittedName>
        <fullName evidence="2">Uncharacterized protein</fullName>
    </submittedName>
</protein>
<sequence length="129" mass="14840">MFCVFDKMLRNANDINDNIKRDSTSIVKEKEMTPNDRKITINYVKNLFINASDIPKLSNQQIGRDRAVLHRQMTPIQIIAKVKVVIQVTILNPFTIGLRFLYIMEGNVAENSILTIKIMVKTRDTEDST</sequence>
<dbReference type="AlphaFoldDB" id="A0A0K0FMY0"/>